<name>A0ABN8ID89_9NEOP</name>
<evidence type="ECO:0000313" key="2">
    <source>
        <dbReference type="Proteomes" id="UP000837857"/>
    </source>
</evidence>
<dbReference type="EMBL" id="OW152831">
    <property type="protein sequence ID" value="CAH2049179.1"/>
    <property type="molecule type" value="Genomic_DNA"/>
</dbReference>
<sequence>MRPNGSRSLGGPPLGARRVSRLTNAKGSTPLRQPNTVKTNGPKWATARRFALQPPFEEMEHSIRAVVNVVPAIHGDVDSK</sequence>
<proteinExistence type="predicted"/>
<evidence type="ECO:0000313" key="1">
    <source>
        <dbReference type="EMBL" id="CAH2049179.1"/>
    </source>
</evidence>
<dbReference type="Proteomes" id="UP000837857">
    <property type="component" value="Chromosome 19"/>
</dbReference>
<keyword evidence="2" id="KW-1185">Reference proteome</keyword>
<gene>
    <name evidence="1" type="ORF">IPOD504_LOCUS6659</name>
</gene>
<protein>
    <submittedName>
        <fullName evidence="1">Uncharacterized protein</fullName>
    </submittedName>
</protein>
<feature type="non-terminal residue" evidence="1">
    <location>
        <position position="1"/>
    </location>
</feature>
<reference evidence="1" key="1">
    <citation type="submission" date="2022-03" db="EMBL/GenBank/DDBJ databases">
        <authorList>
            <person name="Martin H S."/>
        </authorList>
    </citation>
    <scope>NUCLEOTIDE SEQUENCE</scope>
</reference>
<accession>A0ABN8ID89</accession>
<organism evidence="1 2">
    <name type="scientific">Iphiclides podalirius</name>
    <name type="common">scarce swallowtail</name>
    <dbReference type="NCBI Taxonomy" id="110791"/>
    <lineage>
        <taxon>Eukaryota</taxon>
        <taxon>Metazoa</taxon>
        <taxon>Ecdysozoa</taxon>
        <taxon>Arthropoda</taxon>
        <taxon>Hexapoda</taxon>
        <taxon>Insecta</taxon>
        <taxon>Pterygota</taxon>
        <taxon>Neoptera</taxon>
        <taxon>Endopterygota</taxon>
        <taxon>Lepidoptera</taxon>
        <taxon>Glossata</taxon>
        <taxon>Ditrysia</taxon>
        <taxon>Papilionoidea</taxon>
        <taxon>Papilionidae</taxon>
        <taxon>Papilioninae</taxon>
        <taxon>Iphiclides</taxon>
    </lineage>
</organism>